<organism evidence="3 4">
    <name type="scientific">Phaeobacter gallaeciensis</name>
    <dbReference type="NCBI Taxonomy" id="60890"/>
    <lineage>
        <taxon>Bacteria</taxon>
        <taxon>Pseudomonadati</taxon>
        <taxon>Pseudomonadota</taxon>
        <taxon>Alphaproteobacteria</taxon>
        <taxon>Rhodobacterales</taxon>
        <taxon>Roseobacteraceae</taxon>
        <taxon>Phaeobacter</taxon>
    </lineage>
</organism>
<evidence type="ECO:0000259" key="2">
    <source>
        <dbReference type="Pfam" id="PF04366"/>
    </source>
</evidence>
<feature type="domain" description="Ysc84 actin-binding" evidence="2">
    <location>
        <begin position="245"/>
        <end position="328"/>
    </location>
</feature>
<dbReference type="EMBL" id="QOCE01000019">
    <property type="protein sequence ID" value="RBW57606.1"/>
    <property type="molecule type" value="Genomic_DNA"/>
</dbReference>
<dbReference type="Pfam" id="PF04366">
    <property type="entry name" value="Ysc84"/>
    <property type="match status" value="1"/>
</dbReference>
<feature type="chain" id="PRO_5016628535" description="Ysc84 actin-binding domain-containing protein" evidence="1">
    <location>
        <begin position="24"/>
        <end position="332"/>
    </location>
</feature>
<gene>
    <name evidence="3" type="ORF">DS909_07860</name>
</gene>
<accession>A0A366X5I6</accession>
<dbReference type="Proteomes" id="UP000252706">
    <property type="component" value="Unassembled WGS sequence"/>
</dbReference>
<comment type="caution">
    <text evidence="3">The sequence shown here is derived from an EMBL/GenBank/DDBJ whole genome shotgun (WGS) entry which is preliminary data.</text>
</comment>
<name>A0A366X5I6_9RHOB</name>
<dbReference type="AlphaFoldDB" id="A0A366X5I6"/>
<proteinExistence type="predicted"/>
<dbReference type="InterPro" id="IPR007461">
    <property type="entry name" value="Ysc84_actin-binding"/>
</dbReference>
<sequence length="332" mass="35509">MKFSMRTIALVLGLPLAAQPAIAEDEAYVDNVEGWSILRDVERSGCVMEKVNENGFLFRIGKTEAGSEFGYVAVYTKDKDVNVIGGVSKDVTFDVDGERFYGTAKGDFRSGGFRGGYAEANNEAFGEALARRYVLTINPDSDNPLALSLDGTLKAMAATRDCEAHSLAAVGMADAAQQSSLEMGAVASWNSLISNNDRAARYAEDAFAALVFPEITKVGLGVGGEGGNGVLYDKENVLGYYRTSSLSFGAQAGAQTYGYVVMFMDQDALNKFTNSKGYELGVDGSIAVFNAGLTAEADTTNLKTDTVAFVFDEKGLMANWTVEGTRIKPLNF</sequence>
<protein>
    <recommendedName>
        <fullName evidence="2">Ysc84 actin-binding domain-containing protein</fullName>
    </recommendedName>
</protein>
<evidence type="ECO:0000256" key="1">
    <source>
        <dbReference type="SAM" id="SignalP"/>
    </source>
</evidence>
<reference evidence="3 4" key="1">
    <citation type="submission" date="2018-07" db="EMBL/GenBank/DDBJ databases">
        <title>Modular assembly of carbohydrate-degrading microbial communities in the ocean.</title>
        <authorList>
            <person name="Enke T.N."/>
            <person name="Datta M.S."/>
            <person name="Schwartzman J.A."/>
            <person name="Cermak N."/>
            <person name="Schmitz D.A."/>
            <person name="Barrere J."/>
            <person name="Cordero O.X."/>
        </authorList>
    </citation>
    <scope>NUCLEOTIDE SEQUENCE [LARGE SCALE GENOMIC DNA]</scope>
    <source>
        <strain evidence="3 4">C3M10</strain>
    </source>
</reference>
<dbReference type="OrthoDB" id="7847492at2"/>
<evidence type="ECO:0000313" key="3">
    <source>
        <dbReference type="EMBL" id="RBW57606.1"/>
    </source>
</evidence>
<feature type="signal peptide" evidence="1">
    <location>
        <begin position="1"/>
        <end position="23"/>
    </location>
</feature>
<keyword evidence="1" id="KW-0732">Signal</keyword>
<dbReference type="RefSeq" id="WP_113822904.1">
    <property type="nucleotide sequence ID" value="NZ_QOCE01000019.1"/>
</dbReference>
<evidence type="ECO:0000313" key="4">
    <source>
        <dbReference type="Proteomes" id="UP000252706"/>
    </source>
</evidence>